<protein>
    <submittedName>
        <fullName evidence="2">Golgi to ER traffic protein 4</fullName>
    </submittedName>
</protein>
<name>A0A0F8CYZ5_CERFI</name>
<evidence type="ECO:0000313" key="2">
    <source>
        <dbReference type="EMBL" id="KKF95857.1"/>
    </source>
</evidence>
<reference evidence="2 3" key="1">
    <citation type="submission" date="2015-04" db="EMBL/GenBank/DDBJ databases">
        <title>Genome sequence of Ceratocystis platani, a major pathogen of plane trees.</title>
        <authorList>
            <person name="Belbahri L."/>
        </authorList>
    </citation>
    <scope>NUCLEOTIDE SEQUENCE [LARGE SCALE GENOMIC DNA]</scope>
    <source>
        <strain evidence="2 3">CFO</strain>
    </source>
</reference>
<dbReference type="GO" id="GO:0072380">
    <property type="term" value="C:TRC complex"/>
    <property type="evidence" value="ECO:0007669"/>
    <property type="project" value="TreeGrafter"/>
</dbReference>
<dbReference type="InterPro" id="IPR011990">
    <property type="entry name" value="TPR-like_helical_dom_sf"/>
</dbReference>
<dbReference type="EMBL" id="LBBL01000076">
    <property type="protein sequence ID" value="KKF95857.1"/>
    <property type="molecule type" value="Genomic_DNA"/>
</dbReference>
<comment type="caution">
    <text evidence="2">The sequence shown here is derived from an EMBL/GenBank/DDBJ whole genome shotgun (WGS) entry which is preliminary data.</text>
</comment>
<dbReference type="Pfam" id="PF04190">
    <property type="entry name" value="GET4"/>
    <property type="match status" value="1"/>
</dbReference>
<dbReference type="PANTHER" id="PTHR12875">
    <property type="entry name" value="GOLGI TO ER TRAFFIC PROTEIN 4 HOMOLOG"/>
    <property type="match status" value="1"/>
</dbReference>
<keyword evidence="3" id="KW-1185">Reference proteome</keyword>
<dbReference type="Gene3D" id="1.25.40.10">
    <property type="entry name" value="Tetratricopeptide repeat domain"/>
    <property type="match status" value="1"/>
</dbReference>
<dbReference type="GO" id="GO:0045048">
    <property type="term" value="P:protein insertion into ER membrane"/>
    <property type="evidence" value="ECO:0007669"/>
    <property type="project" value="InterPro"/>
</dbReference>
<dbReference type="OrthoDB" id="10252405at2759"/>
<dbReference type="InterPro" id="IPR007317">
    <property type="entry name" value="GET4"/>
</dbReference>
<dbReference type="PANTHER" id="PTHR12875:SF0">
    <property type="entry name" value="GOLGI TO ER TRAFFIC PROTEIN 4 HOMOLOG"/>
    <property type="match status" value="1"/>
</dbReference>
<organism evidence="2 3">
    <name type="scientific">Ceratocystis fimbriata f. sp. platani</name>
    <dbReference type="NCBI Taxonomy" id="88771"/>
    <lineage>
        <taxon>Eukaryota</taxon>
        <taxon>Fungi</taxon>
        <taxon>Dikarya</taxon>
        <taxon>Ascomycota</taxon>
        <taxon>Pezizomycotina</taxon>
        <taxon>Sordariomycetes</taxon>
        <taxon>Hypocreomycetidae</taxon>
        <taxon>Microascales</taxon>
        <taxon>Ceratocystidaceae</taxon>
        <taxon>Ceratocystis</taxon>
    </lineage>
</organism>
<dbReference type="AlphaFoldDB" id="A0A0F8CYZ5"/>
<comment type="similarity">
    <text evidence="1">Belongs to the GET4 family.</text>
</comment>
<evidence type="ECO:0000313" key="3">
    <source>
        <dbReference type="Proteomes" id="UP000034841"/>
    </source>
</evidence>
<accession>A0A0F8CYZ5</accession>
<proteinExistence type="inferred from homology"/>
<gene>
    <name evidence="2" type="primary">GET4</name>
    <name evidence="2" type="ORF">CFO_g1819</name>
</gene>
<sequence length="553" mass="60715">MASRTVVGLFTRRAACAGLQRTAIGASARRSLSTTAVCHDEASSDSLNHRPRWSYTPEGMKAPFSPHITKVPSRSQWVVNNDPETLDLMYNRLLGRDGSQLLPDEIKWLAVTHKSFDQGRRGMNDRLAYVGRMAIIHECAKTIATSAPKVSETGPDEYGREPFTNTLVASLDNLTFEHPKDIASIENMERVGLDVGLLKVLRWKPRMPENLPASAMSGRIDKIITRLEARIAEGQYYEAQQQARVVAARHIKAQNWEAAIDLLFRVSQALLKAGQGGSGGDLCLMMVDVFVQAKLKPDPNSRTKVLGCLRLFDSEEPTRKKYIGEILGWSAKFGEFPAGDPELHHVVGSLYADEHVAYEAERHLVLGTKESPEIFGRLEYTWYKESGSPHDAAVYASRAVLPYLLVANVRGAHTALRVFTTALSADNPALAVEHAEARGSNGGGFSVPIFPSLPLLNFLGLLLALVQTGNAEMYKGLTAQYKNLVADAADMWDEALNGIAEMYFKIQRPRQHNPLMDMMGSLFGGAPPTGGAQKKMGIPLKDKIEAPVPEGLD</sequence>
<evidence type="ECO:0000256" key="1">
    <source>
        <dbReference type="ARBA" id="ARBA00005351"/>
    </source>
</evidence>
<dbReference type="Proteomes" id="UP000034841">
    <property type="component" value="Unassembled WGS sequence"/>
</dbReference>